<keyword evidence="7 8" id="KW-0472">Membrane</keyword>
<dbReference type="PANTHER" id="PTHR33908">
    <property type="entry name" value="MANNOSYLTRANSFERASE YKCB-RELATED"/>
    <property type="match status" value="1"/>
</dbReference>
<keyword evidence="2" id="KW-1003">Cell membrane</keyword>
<comment type="subcellular location">
    <subcellularLocation>
        <location evidence="1">Cell membrane</location>
        <topology evidence="1">Multi-pass membrane protein</topology>
    </subcellularLocation>
</comment>
<dbReference type="GO" id="GO:0005886">
    <property type="term" value="C:plasma membrane"/>
    <property type="evidence" value="ECO:0007669"/>
    <property type="project" value="UniProtKB-SubCell"/>
</dbReference>
<dbReference type="InterPro" id="IPR038731">
    <property type="entry name" value="RgtA/B/C-like"/>
</dbReference>
<keyword evidence="3" id="KW-0328">Glycosyltransferase</keyword>
<feature type="transmembrane region" description="Helical" evidence="8">
    <location>
        <begin position="157"/>
        <end position="176"/>
    </location>
</feature>
<protein>
    <submittedName>
        <fullName evidence="10">Glycosyltransferase family 39 protein</fullName>
    </submittedName>
</protein>
<comment type="caution">
    <text evidence="10">The sequence shown here is derived from an EMBL/GenBank/DDBJ whole genome shotgun (WGS) entry which is preliminary data.</text>
</comment>
<gene>
    <name evidence="10" type="ORF">E6K79_07920</name>
</gene>
<dbReference type="Pfam" id="PF13231">
    <property type="entry name" value="PMT_2"/>
    <property type="match status" value="1"/>
</dbReference>
<evidence type="ECO:0000256" key="4">
    <source>
        <dbReference type="ARBA" id="ARBA00022679"/>
    </source>
</evidence>
<feature type="transmembrane region" description="Helical" evidence="8">
    <location>
        <begin position="206"/>
        <end position="226"/>
    </location>
</feature>
<feature type="transmembrane region" description="Helical" evidence="8">
    <location>
        <begin position="288"/>
        <end position="308"/>
    </location>
</feature>
<reference evidence="10 11" key="1">
    <citation type="journal article" date="2019" name="Nat. Microbiol.">
        <title>Mediterranean grassland soil C-N compound turnover is dependent on rainfall and depth, and is mediated by genomically divergent microorganisms.</title>
        <authorList>
            <person name="Diamond S."/>
            <person name="Andeer P.F."/>
            <person name="Li Z."/>
            <person name="Crits-Christoph A."/>
            <person name="Burstein D."/>
            <person name="Anantharaman K."/>
            <person name="Lane K.R."/>
            <person name="Thomas B.C."/>
            <person name="Pan C."/>
            <person name="Northen T.R."/>
            <person name="Banfield J.F."/>
        </authorList>
    </citation>
    <scope>NUCLEOTIDE SEQUENCE [LARGE SCALE GENOMIC DNA]</scope>
    <source>
        <strain evidence="10">WS_9</strain>
    </source>
</reference>
<evidence type="ECO:0000313" key="10">
    <source>
        <dbReference type="EMBL" id="TMQ64205.1"/>
    </source>
</evidence>
<dbReference type="GO" id="GO:0016763">
    <property type="term" value="F:pentosyltransferase activity"/>
    <property type="evidence" value="ECO:0007669"/>
    <property type="project" value="TreeGrafter"/>
</dbReference>
<feature type="transmembrane region" description="Helical" evidence="8">
    <location>
        <begin position="114"/>
        <end position="145"/>
    </location>
</feature>
<feature type="transmembrane region" description="Helical" evidence="8">
    <location>
        <begin position="34"/>
        <end position="55"/>
    </location>
</feature>
<evidence type="ECO:0000256" key="2">
    <source>
        <dbReference type="ARBA" id="ARBA00022475"/>
    </source>
</evidence>
<evidence type="ECO:0000256" key="8">
    <source>
        <dbReference type="SAM" id="Phobius"/>
    </source>
</evidence>
<evidence type="ECO:0000256" key="3">
    <source>
        <dbReference type="ARBA" id="ARBA00022676"/>
    </source>
</evidence>
<dbReference type="EMBL" id="VBOZ01000025">
    <property type="protein sequence ID" value="TMQ64205.1"/>
    <property type="molecule type" value="Genomic_DNA"/>
</dbReference>
<accession>A0A538TKR4</accession>
<evidence type="ECO:0000256" key="7">
    <source>
        <dbReference type="ARBA" id="ARBA00023136"/>
    </source>
</evidence>
<proteinExistence type="predicted"/>
<dbReference type="GO" id="GO:0009103">
    <property type="term" value="P:lipopolysaccharide biosynthetic process"/>
    <property type="evidence" value="ECO:0007669"/>
    <property type="project" value="UniProtKB-ARBA"/>
</dbReference>
<dbReference type="PANTHER" id="PTHR33908:SF11">
    <property type="entry name" value="MEMBRANE PROTEIN"/>
    <property type="match status" value="1"/>
</dbReference>
<keyword evidence="6 8" id="KW-1133">Transmembrane helix</keyword>
<evidence type="ECO:0000256" key="5">
    <source>
        <dbReference type="ARBA" id="ARBA00022692"/>
    </source>
</evidence>
<keyword evidence="5 8" id="KW-0812">Transmembrane</keyword>
<organism evidence="10 11">
    <name type="scientific">Eiseniibacteriota bacterium</name>
    <dbReference type="NCBI Taxonomy" id="2212470"/>
    <lineage>
        <taxon>Bacteria</taxon>
        <taxon>Candidatus Eiseniibacteriota</taxon>
    </lineage>
</organism>
<feature type="transmembrane region" description="Helical" evidence="8">
    <location>
        <begin position="67"/>
        <end position="86"/>
    </location>
</feature>
<evidence type="ECO:0000256" key="1">
    <source>
        <dbReference type="ARBA" id="ARBA00004651"/>
    </source>
</evidence>
<keyword evidence="4 10" id="KW-0808">Transferase</keyword>
<dbReference type="AlphaFoldDB" id="A0A538TKR4"/>
<sequence>MASTRHLAWGYVDHPPLSIALLALVRSLFGESLAAIRVVAALLGAVTVFLTGRLARAAGGRGFAQGLACLCALLAPVYLAVGHFYSMNAIEMALWPAASLLLLRALRTGRTLDWAILGSILGLGLLNKISASWLGLGIGSGLLLTAHRRALRTSGPWLAAGIAALIFLPHALWQVANHYPTLEFMRNATAQKMARVGSLDFFQGQVLTMGPGNAPVWIAGLLFVFLARSGKPWRLFGWLWLSICLLLLAGGRSRASYLSPAYPALFAAGGVAWERWLSSGLARWARPVLVALVALLGVLAAPFALPVLPVRSFLRYQAASGMTPKTEERQQVGPLSQHYADMFGWEEIAAMVARAWESLTPEERQHARVFAQNYGEAGAVDVLDRRLGLPPTLSGHNSYWLWGPEGWDGRVLIIIGGDPADNAQWFDSVQQVGTVDSTLAMPYERGIGVSIGRRLKMPVAEAWPKLRKFI</sequence>
<name>A0A538TKR4_UNCEI</name>
<dbReference type="InterPro" id="IPR050297">
    <property type="entry name" value="LipidA_mod_glycosyltrf_83"/>
</dbReference>
<evidence type="ECO:0000259" key="9">
    <source>
        <dbReference type="Pfam" id="PF13231"/>
    </source>
</evidence>
<evidence type="ECO:0000256" key="6">
    <source>
        <dbReference type="ARBA" id="ARBA00022989"/>
    </source>
</evidence>
<feature type="domain" description="Glycosyltransferase RgtA/B/C/D-like" evidence="9">
    <location>
        <begin position="13"/>
        <end position="173"/>
    </location>
</feature>
<dbReference type="Proteomes" id="UP000317691">
    <property type="component" value="Unassembled WGS sequence"/>
</dbReference>
<evidence type="ECO:0000313" key="11">
    <source>
        <dbReference type="Proteomes" id="UP000317691"/>
    </source>
</evidence>
<feature type="transmembrane region" description="Helical" evidence="8">
    <location>
        <begin position="233"/>
        <end position="251"/>
    </location>
</feature>